<sequence length="153" mass="17450">MNTRQFRKSIKEKWLNYYADNRQWIICLRIWVNCDGQRRPSSSFILATLSILEPQLNQLLPLIVDLSSNPDRIVAALGLNFNPDEHPTVIAKIKQMEEETENSSEIEETNGSMRMLPAATNEVQLPSPSTPSLLSKMDEGCQGGRYREQAENQ</sequence>
<reference evidence="2" key="1">
    <citation type="journal article" date="2020" name="mSystems">
        <title>Genome- and Community-Level Interaction Insights into Carbon Utilization and Element Cycling Functions of Hydrothermarchaeota in Hydrothermal Sediment.</title>
        <authorList>
            <person name="Zhou Z."/>
            <person name="Liu Y."/>
            <person name="Xu W."/>
            <person name="Pan J."/>
            <person name="Luo Z.H."/>
            <person name="Li M."/>
        </authorList>
    </citation>
    <scope>NUCLEOTIDE SEQUENCE [LARGE SCALE GENOMIC DNA]</scope>
    <source>
        <strain evidence="2">SpSt-402</strain>
    </source>
</reference>
<evidence type="ECO:0000313" key="2">
    <source>
        <dbReference type="EMBL" id="HGW93441.1"/>
    </source>
</evidence>
<proteinExistence type="predicted"/>
<dbReference type="AlphaFoldDB" id="A0A832M4M5"/>
<organism evidence="2">
    <name type="scientific">Oscillatoriales cyanobacterium SpSt-402</name>
    <dbReference type="NCBI Taxonomy" id="2282168"/>
    <lineage>
        <taxon>Bacteria</taxon>
        <taxon>Bacillati</taxon>
        <taxon>Cyanobacteriota</taxon>
        <taxon>Cyanophyceae</taxon>
        <taxon>Oscillatoriophycideae</taxon>
        <taxon>Oscillatoriales</taxon>
    </lineage>
</organism>
<dbReference type="InterPro" id="IPR020346">
    <property type="entry name" value="Uncharacterised_15.3kDa"/>
</dbReference>
<evidence type="ECO:0000256" key="1">
    <source>
        <dbReference type="SAM" id="MobiDB-lite"/>
    </source>
</evidence>
<gene>
    <name evidence="2" type="ORF">ENR47_04035</name>
</gene>
<evidence type="ECO:0008006" key="3">
    <source>
        <dbReference type="Google" id="ProtNLM"/>
    </source>
</evidence>
<protein>
    <recommendedName>
        <fullName evidence="3">DUF5331 domain-containing protein</fullName>
    </recommendedName>
</protein>
<comment type="caution">
    <text evidence="2">The sequence shown here is derived from an EMBL/GenBank/DDBJ whole genome shotgun (WGS) entry which is preliminary data.</text>
</comment>
<feature type="compositionally biased region" description="Low complexity" evidence="1">
    <location>
        <begin position="125"/>
        <end position="135"/>
    </location>
</feature>
<name>A0A832M4M5_9CYAN</name>
<accession>A0A832M4M5</accession>
<dbReference type="EMBL" id="DSRD01000258">
    <property type="protein sequence ID" value="HGW93441.1"/>
    <property type="molecule type" value="Genomic_DNA"/>
</dbReference>
<dbReference type="Pfam" id="PF17265">
    <property type="entry name" value="DUF5331"/>
    <property type="match status" value="1"/>
</dbReference>
<feature type="region of interest" description="Disordered" evidence="1">
    <location>
        <begin position="123"/>
        <end position="153"/>
    </location>
</feature>